<dbReference type="RefSeq" id="WP_386766687.1">
    <property type="nucleotide sequence ID" value="NZ_JBHSTI010000008.1"/>
</dbReference>
<protein>
    <submittedName>
        <fullName evidence="2">Metallopeptidase TldD-related protein</fullName>
    </submittedName>
</protein>
<dbReference type="PANTHER" id="PTHR43666">
    <property type="entry name" value="TLDD PROTEIN"/>
    <property type="match status" value="1"/>
</dbReference>
<proteinExistence type="predicted"/>
<name>A0ABW1T2W5_9ACTN</name>
<dbReference type="Proteomes" id="UP001596138">
    <property type="component" value="Unassembled WGS sequence"/>
</dbReference>
<evidence type="ECO:0000259" key="1">
    <source>
        <dbReference type="Pfam" id="PF19289"/>
    </source>
</evidence>
<dbReference type="InterPro" id="IPR036059">
    <property type="entry name" value="TldD/PmbA_sf"/>
</dbReference>
<comment type="caution">
    <text evidence="2">The sequence shown here is derived from an EMBL/GenBank/DDBJ whole genome shotgun (WGS) entry which is preliminary data.</text>
</comment>
<sequence>MIAPQDLVERALAASTSRGCIVLVQARSIANLRWARSTLTTNGETLGTTVTVIAIVDVEGGIASGSVTVSAPSLESLPALVRRAELMALEDGPAEDAAELVRDVAASADWADAPAVETAESFATIAPGLGEVLAAGRRDGVEHFGYAEQSMCTNYLGTSTGVRLRFTDSEGRIELTGKSHERTRSAWVGRAGRTLHGVDLSVLDAEVRQGLAWQERSVDVEAGRHRALLTPSAVSDLMIDLYWSSAALMAHEGQSVWSRRGGGTRVGESVADPRVTLSSDPSWAGQEAQPFLITTASSPYGSVFDNGMPVPATRWIDTGVLSSLITSRHTAAVTGLGFQPAADNLRLDVEGGSGSLADLVARTDDGLLVTCTWYNRTVDAQTGLLTGLTRDGVYVVRRGEVVGAATNFRFNESPLALLSRIRDAGAPVPTLAREMGDYFNRAVMPPLLVDDFNFSTVSQAS</sequence>
<reference evidence="3" key="1">
    <citation type="journal article" date="2019" name="Int. J. Syst. Evol. Microbiol.">
        <title>The Global Catalogue of Microorganisms (GCM) 10K type strain sequencing project: providing services to taxonomists for standard genome sequencing and annotation.</title>
        <authorList>
            <consortium name="The Broad Institute Genomics Platform"/>
            <consortium name="The Broad Institute Genome Sequencing Center for Infectious Disease"/>
            <person name="Wu L."/>
            <person name="Ma J."/>
        </authorList>
    </citation>
    <scope>NUCLEOTIDE SEQUENCE [LARGE SCALE GENOMIC DNA]</scope>
    <source>
        <strain evidence="3">CGMCC 4.7317</strain>
    </source>
</reference>
<dbReference type="InterPro" id="IPR045569">
    <property type="entry name" value="Metalloprtase-TldD/E_C"/>
</dbReference>
<dbReference type="EMBL" id="JBHSTI010000008">
    <property type="protein sequence ID" value="MFC6238455.1"/>
    <property type="molecule type" value="Genomic_DNA"/>
</dbReference>
<evidence type="ECO:0000313" key="3">
    <source>
        <dbReference type="Proteomes" id="UP001596138"/>
    </source>
</evidence>
<organism evidence="2 3">
    <name type="scientific">Longivirga aurantiaca</name>
    <dbReference type="NCBI Taxonomy" id="1837743"/>
    <lineage>
        <taxon>Bacteria</taxon>
        <taxon>Bacillati</taxon>
        <taxon>Actinomycetota</taxon>
        <taxon>Actinomycetes</taxon>
        <taxon>Sporichthyales</taxon>
        <taxon>Sporichthyaceae</taxon>
        <taxon>Longivirga</taxon>
    </lineage>
</organism>
<feature type="domain" description="Metalloprotease TldD/E C-terminal" evidence="1">
    <location>
        <begin position="223"/>
        <end position="455"/>
    </location>
</feature>
<keyword evidence="3" id="KW-1185">Reference proteome</keyword>
<evidence type="ECO:0000313" key="2">
    <source>
        <dbReference type="EMBL" id="MFC6238455.1"/>
    </source>
</evidence>
<dbReference type="PANTHER" id="PTHR43666:SF1">
    <property type="entry name" value="CONSERVED PROTEIN"/>
    <property type="match status" value="1"/>
</dbReference>
<dbReference type="SUPFAM" id="SSF111283">
    <property type="entry name" value="Putative modulator of DNA gyrase, PmbA/TldD"/>
    <property type="match status" value="1"/>
</dbReference>
<accession>A0ABW1T2W5</accession>
<gene>
    <name evidence="2" type="ORF">ACFQGU_11250</name>
</gene>
<dbReference type="Pfam" id="PF19289">
    <property type="entry name" value="PmbA_TldD_3rd"/>
    <property type="match status" value="1"/>
</dbReference>